<evidence type="ECO:0000256" key="1">
    <source>
        <dbReference type="ARBA" id="ARBA00004123"/>
    </source>
</evidence>
<evidence type="ECO:0000256" key="3">
    <source>
        <dbReference type="ARBA" id="ARBA00022771"/>
    </source>
</evidence>
<dbReference type="GO" id="GO:0045165">
    <property type="term" value="P:cell fate commitment"/>
    <property type="evidence" value="ECO:0007669"/>
    <property type="project" value="TreeGrafter"/>
</dbReference>
<name>A0AAV2U0H0_CALDB</name>
<evidence type="ECO:0000256" key="8">
    <source>
        <dbReference type="ARBA" id="ARBA00023242"/>
    </source>
</evidence>
<feature type="domain" description="GATA-type" evidence="11">
    <location>
        <begin position="690"/>
        <end position="743"/>
    </location>
</feature>
<dbReference type="SUPFAM" id="SSF57716">
    <property type="entry name" value="Glucocorticoid receptor-like (DNA-binding domain)"/>
    <property type="match status" value="1"/>
</dbReference>
<evidence type="ECO:0000256" key="7">
    <source>
        <dbReference type="ARBA" id="ARBA00023163"/>
    </source>
</evidence>
<dbReference type="InterPro" id="IPR039355">
    <property type="entry name" value="Transcription_factor_GATA"/>
</dbReference>
<dbReference type="GO" id="GO:0000122">
    <property type="term" value="P:negative regulation of transcription by RNA polymerase II"/>
    <property type="evidence" value="ECO:0007669"/>
    <property type="project" value="TreeGrafter"/>
</dbReference>
<organism evidence="12 13">
    <name type="scientific">Calicophoron daubneyi</name>
    <name type="common">Rumen fluke</name>
    <name type="synonym">Paramphistomum daubneyi</name>
    <dbReference type="NCBI Taxonomy" id="300641"/>
    <lineage>
        <taxon>Eukaryota</taxon>
        <taxon>Metazoa</taxon>
        <taxon>Spiralia</taxon>
        <taxon>Lophotrochozoa</taxon>
        <taxon>Platyhelminthes</taxon>
        <taxon>Trematoda</taxon>
        <taxon>Digenea</taxon>
        <taxon>Plagiorchiida</taxon>
        <taxon>Pronocephalata</taxon>
        <taxon>Paramphistomoidea</taxon>
        <taxon>Paramphistomidae</taxon>
        <taxon>Calicophoron</taxon>
    </lineage>
</organism>
<dbReference type="CDD" id="cd00202">
    <property type="entry name" value="ZnF_GATA"/>
    <property type="match status" value="1"/>
</dbReference>
<keyword evidence="4" id="KW-0862">Zinc</keyword>
<evidence type="ECO:0000313" key="13">
    <source>
        <dbReference type="Proteomes" id="UP001497525"/>
    </source>
</evidence>
<sequence>MRLNRVDQARLSVDTVGSQQSAQFYQESPESGYNFPNSTTFPDPLTCGSNTSRMHEYPLDRSPDIPYANVNASACSDSATATTSSCEQPNPFPFHPLSLEEMRLNRVDQARLSVDTVGSQQSAQFYQESPESGYNFPNSTTFPDPLTCGSNTSRMHEYPLDRSPDIPYANVSASVCTEFNLDDFDNHNKPDVDAKIFVSLPYPLSYDTLTLPASTIATTSSCEQPNPFPFHPLSLEEMRLNRVDQARLSVDTVGSQQSAQFYQESPESGYNFPNSTTFPDPLTCGSNTSRMHEYPLDRSPDIPYANVSASVCTATTGMSGSTTTPHVNTKNRTKKNPEINAPVHACEIRGSSKAGRRSYIMLQTDFVFAVYNAPLDESCASQFSAVTAEVIQCVQCGICSSRALGWVRDPVTGLPLCSKCYESQKLGHNPQMSGIMELDGADRDAFAFLNGAKVYESEQSTEHGSQVPCECRFDAPGGTGTLPPDEGTLSPYNSLVSYTAAFETAPDFAASANFDSFQQMKSDNVDGYAAGQEEDMGHLTHNFVTSQGLTTGNGCRNMEGFVQYSSVMDQTDPLSLWRLNSQSFFPRDNGSQISMTSSTEFQWDWNPTLSLGLFGSPCLPPVSVCSKTSGLRRLVQNNLPVLPDAFQNHLWQPSHKARSCGTSGSERSCRTSQRHTHVNPGALSLTPPTRRPGQMCTNCNTSATTLWRRNAEGDPVCNACGLYYKLHKVNRPISMKKEGIQTRKRKPRTNSSRPIHLLGGTGYSAGKSNRSSTRGSTHRQYPQNSLADVEDPAMTKPSYEAQFPVSDEPAFRCMESSFVPGN</sequence>
<evidence type="ECO:0000313" key="12">
    <source>
        <dbReference type="EMBL" id="CAL5142146.1"/>
    </source>
</evidence>
<keyword evidence="5" id="KW-0805">Transcription regulation</keyword>
<dbReference type="PANTHER" id="PTHR10071">
    <property type="entry name" value="TRANSCRIPTION FACTOR GATA FAMILY MEMBER"/>
    <property type="match status" value="1"/>
</dbReference>
<dbReference type="PANTHER" id="PTHR10071:SF281">
    <property type="entry name" value="BOX A-BINDING FACTOR-RELATED"/>
    <property type="match status" value="1"/>
</dbReference>
<evidence type="ECO:0000256" key="4">
    <source>
        <dbReference type="ARBA" id="ARBA00022833"/>
    </source>
</evidence>
<comment type="caution">
    <text evidence="12">The sequence shown here is derived from an EMBL/GenBank/DDBJ whole genome shotgun (WGS) entry which is preliminary data.</text>
</comment>
<dbReference type="AlphaFoldDB" id="A0AAV2U0H0"/>
<evidence type="ECO:0000256" key="10">
    <source>
        <dbReference type="SAM" id="MobiDB-lite"/>
    </source>
</evidence>
<dbReference type="GO" id="GO:0000981">
    <property type="term" value="F:DNA-binding transcription factor activity, RNA polymerase II-specific"/>
    <property type="evidence" value="ECO:0007669"/>
    <property type="project" value="TreeGrafter"/>
</dbReference>
<feature type="region of interest" description="Disordered" evidence="10">
    <location>
        <begin position="662"/>
        <end position="689"/>
    </location>
</feature>
<dbReference type="InterPro" id="IPR000679">
    <property type="entry name" value="Znf_GATA"/>
</dbReference>
<dbReference type="GO" id="GO:0008270">
    <property type="term" value="F:zinc ion binding"/>
    <property type="evidence" value="ECO:0007669"/>
    <property type="project" value="UniProtKB-KW"/>
</dbReference>
<keyword evidence="8" id="KW-0539">Nucleus</keyword>
<accession>A0AAV2U0H0</accession>
<evidence type="ECO:0000256" key="9">
    <source>
        <dbReference type="PROSITE-ProRule" id="PRU00094"/>
    </source>
</evidence>
<evidence type="ECO:0000256" key="5">
    <source>
        <dbReference type="ARBA" id="ARBA00023015"/>
    </source>
</evidence>
<keyword evidence="7" id="KW-0804">Transcription</keyword>
<feature type="region of interest" description="Disordered" evidence="10">
    <location>
        <begin position="737"/>
        <end position="795"/>
    </location>
</feature>
<protein>
    <recommendedName>
        <fullName evidence="11">GATA-type domain-containing protein</fullName>
    </recommendedName>
</protein>
<keyword evidence="2" id="KW-0479">Metal-binding</keyword>
<reference evidence="12" key="1">
    <citation type="submission" date="2024-06" db="EMBL/GenBank/DDBJ databases">
        <authorList>
            <person name="Liu X."/>
            <person name="Lenzi L."/>
            <person name="Haldenby T S."/>
            <person name="Uol C."/>
        </authorList>
    </citation>
    <scope>NUCLEOTIDE SEQUENCE</scope>
</reference>
<dbReference type="FunFam" id="3.30.50.10:FF:000032">
    <property type="entry name" value="Transcription factor GATA-3"/>
    <property type="match status" value="1"/>
</dbReference>
<dbReference type="Gene3D" id="3.30.50.10">
    <property type="entry name" value="Erythroid Transcription Factor GATA-1, subunit A"/>
    <property type="match status" value="1"/>
</dbReference>
<comment type="subcellular location">
    <subcellularLocation>
        <location evidence="1">Nucleus</location>
    </subcellularLocation>
</comment>
<evidence type="ECO:0000256" key="2">
    <source>
        <dbReference type="ARBA" id="ARBA00022723"/>
    </source>
</evidence>
<gene>
    <name evidence="12" type="ORF">CDAUBV1_LOCUS17417</name>
</gene>
<dbReference type="EMBL" id="CAXLJL010000967">
    <property type="protein sequence ID" value="CAL5142146.1"/>
    <property type="molecule type" value="Genomic_DNA"/>
</dbReference>
<feature type="compositionally biased region" description="Polar residues" evidence="10">
    <location>
        <begin position="766"/>
        <end position="786"/>
    </location>
</feature>
<dbReference type="PROSITE" id="PS50114">
    <property type="entry name" value="GATA_ZN_FINGER_2"/>
    <property type="match status" value="1"/>
</dbReference>
<dbReference type="SMART" id="SM00401">
    <property type="entry name" value="ZnF_GATA"/>
    <property type="match status" value="1"/>
</dbReference>
<dbReference type="GO" id="GO:0045944">
    <property type="term" value="P:positive regulation of transcription by RNA polymerase II"/>
    <property type="evidence" value="ECO:0007669"/>
    <property type="project" value="TreeGrafter"/>
</dbReference>
<evidence type="ECO:0000259" key="11">
    <source>
        <dbReference type="PROSITE" id="PS50114"/>
    </source>
</evidence>
<dbReference type="PRINTS" id="PR00619">
    <property type="entry name" value="GATAZNFINGER"/>
</dbReference>
<dbReference type="GO" id="GO:0005634">
    <property type="term" value="C:nucleus"/>
    <property type="evidence" value="ECO:0007669"/>
    <property type="project" value="UniProtKB-SubCell"/>
</dbReference>
<keyword evidence="6" id="KW-0238">DNA-binding</keyword>
<proteinExistence type="predicted"/>
<dbReference type="Proteomes" id="UP001497525">
    <property type="component" value="Unassembled WGS sequence"/>
</dbReference>
<dbReference type="GO" id="GO:0000978">
    <property type="term" value="F:RNA polymerase II cis-regulatory region sequence-specific DNA binding"/>
    <property type="evidence" value="ECO:0007669"/>
    <property type="project" value="TreeGrafter"/>
</dbReference>
<keyword evidence="3 9" id="KW-0863">Zinc-finger</keyword>
<dbReference type="PROSITE" id="PS00344">
    <property type="entry name" value="GATA_ZN_FINGER_1"/>
    <property type="match status" value="1"/>
</dbReference>
<evidence type="ECO:0000256" key="6">
    <source>
        <dbReference type="ARBA" id="ARBA00023125"/>
    </source>
</evidence>
<dbReference type="InterPro" id="IPR013088">
    <property type="entry name" value="Znf_NHR/GATA"/>
</dbReference>
<dbReference type="Pfam" id="PF00320">
    <property type="entry name" value="GATA"/>
    <property type="match status" value="1"/>
</dbReference>